<evidence type="ECO:0000313" key="12">
    <source>
        <dbReference type="Proteomes" id="UP001162734"/>
    </source>
</evidence>
<evidence type="ECO:0000256" key="5">
    <source>
        <dbReference type="ARBA" id="ARBA00023082"/>
    </source>
</evidence>
<evidence type="ECO:0000256" key="6">
    <source>
        <dbReference type="ARBA" id="ARBA00023125"/>
    </source>
</evidence>
<sequence length="306" mass="34948">MKRTTQNGITSLDLYLAEINQFPLLSAEEEQALAREYQRKGDSRAAHRLVTANLRFVVKVAHEYRSYGFRMPDLVQEGNIGLMKAVQKFDPAKGIRLISYAVWWIRAYIQNYILKSWSLVKLGTTQAQRKLFFSLARTRRELDRHSVEQGEGSDGRDADKVARKLHVKTGEVHEMEQRMDGRDVSLDAPLGEDGTQTHVDFVASKGPQQDDELSGAQEQEIVSGRVAAALARLDERERFIIEQRVMCDRPLTLKELGEHFGFSRERARQLEIRAKEKLREELQTLAAEIDWPTDGKPVEIDDRAAA</sequence>
<keyword evidence="7 8" id="KW-0804">Transcription</keyword>
<name>A0ABN6N2I4_9BACT</name>
<evidence type="ECO:0000256" key="8">
    <source>
        <dbReference type="RuleBase" id="RU362124"/>
    </source>
</evidence>
<dbReference type="Pfam" id="PF04542">
    <property type="entry name" value="Sigma70_r2"/>
    <property type="match status" value="1"/>
</dbReference>
<dbReference type="PANTHER" id="PTHR30376">
    <property type="entry name" value="SIGMA FACTOR RPOH HEAT SHOCK RELATED"/>
    <property type="match status" value="1"/>
</dbReference>
<dbReference type="InterPro" id="IPR013325">
    <property type="entry name" value="RNA_pol_sigma_r2"/>
</dbReference>
<dbReference type="InterPro" id="IPR009042">
    <property type="entry name" value="RNA_pol_sigma70_r1_2"/>
</dbReference>
<dbReference type="NCBIfam" id="TIGR02937">
    <property type="entry name" value="sigma70-ECF"/>
    <property type="match status" value="1"/>
</dbReference>
<dbReference type="InterPro" id="IPR007627">
    <property type="entry name" value="RNA_pol_sigma70_r2"/>
</dbReference>
<protein>
    <recommendedName>
        <fullName evidence="8">RNA polymerase sigma factor</fullName>
    </recommendedName>
</protein>
<keyword evidence="2" id="KW-0963">Cytoplasm</keyword>
<keyword evidence="5 8" id="KW-0731">Sigma factor</keyword>
<dbReference type="SUPFAM" id="SSF88659">
    <property type="entry name" value="Sigma3 and sigma4 domains of RNA polymerase sigma factors"/>
    <property type="match status" value="1"/>
</dbReference>
<dbReference type="Pfam" id="PF00140">
    <property type="entry name" value="Sigma70_r1_2"/>
    <property type="match status" value="1"/>
</dbReference>
<dbReference type="PRINTS" id="PR00046">
    <property type="entry name" value="SIGMA70FCT"/>
</dbReference>
<dbReference type="RefSeq" id="WP_248344148.1">
    <property type="nucleotide sequence ID" value="NZ_AP025592.1"/>
</dbReference>
<dbReference type="PROSITE" id="PS00715">
    <property type="entry name" value="SIGMA70_1"/>
    <property type="match status" value="1"/>
</dbReference>
<dbReference type="InterPro" id="IPR013324">
    <property type="entry name" value="RNA_pol_sigma_r3/r4-like"/>
</dbReference>
<evidence type="ECO:0000256" key="1">
    <source>
        <dbReference type="ARBA" id="ARBA00007788"/>
    </source>
</evidence>
<keyword evidence="6 8" id="KW-0238">DNA-binding</keyword>
<proteinExistence type="inferred from homology"/>
<dbReference type="InterPro" id="IPR007630">
    <property type="entry name" value="RNA_pol_sigma70_r4"/>
</dbReference>
<evidence type="ECO:0000313" key="11">
    <source>
        <dbReference type="EMBL" id="BDG07419.1"/>
    </source>
</evidence>
<dbReference type="Pfam" id="PF04545">
    <property type="entry name" value="Sigma70_r4"/>
    <property type="match status" value="1"/>
</dbReference>
<dbReference type="Gene3D" id="1.10.601.10">
    <property type="entry name" value="RNA Polymerase Primary Sigma Factor"/>
    <property type="match status" value="1"/>
</dbReference>
<evidence type="ECO:0000256" key="7">
    <source>
        <dbReference type="ARBA" id="ARBA00023163"/>
    </source>
</evidence>
<organism evidence="11 12">
    <name type="scientific">Anaeromyxobacter paludicola</name>
    <dbReference type="NCBI Taxonomy" id="2918171"/>
    <lineage>
        <taxon>Bacteria</taxon>
        <taxon>Pseudomonadati</taxon>
        <taxon>Myxococcota</taxon>
        <taxon>Myxococcia</taxon>
        <taxon>Myxococcales</taxon>
        <taxon>Cystobacterineae</taxon>
        <taxon>Anaeromyxobacteraceae</taxon>
        <taxon>Anaeromyxobacter</taxon>
    </lineage>
</organism>
<dbReference type="PANTHER" id="PTHR30376:SF3">
    <property type="entry name" value="RNA POLYMERASE SIGMA FACTOR RPOH"/>
    <property type="match status" value="1"/>
</dbReference>
<dbReference type="InterPro" id="IPR014284">
    <property type="entry name" value="RNA_pol_sigma-70_dom"/>
</dbReference>
<keyword evidence="12" id="KW-1185">Reference proteome</keyword>
<dbReference type="InterPro" id="IPR000943">
    <property type="entry name" value="RNA_pol_sigma70"/>
</dbReference>
<dbReference type="SUPFAM" id="SSF88946">
    <property type="entry name" value="Sigma2 domain of RNA polymerase sigma factors"/>
    <property type="match status" value="1"/>
</dbReference>
<evidence type="ECO:0000259" key="9">
    <source>
        <dbReference type="PROSITE" id="PS00715"/>
    </source>
</evidence>
<evidence type="ECO:0000256" key="2">
    <source>
        <dbReference type="ARBA" id="ARBA00022490"/>
    </source>
</evidence>
<dbReference type="PIRSF" id="PIRSF000770">
    <property type="entry name" value="RNA_pol_sigma-SigE/K"/>
    <property type="match status" value="1"/>
</dbReference>
<dbReference type="PROSITE" id="PS00716">
    <property type="entry name" value="SIGMA70_2"/>
    <property type="match status" value="1"/>
</dbReference>
<evidence type="ECO:0000256" key="4">
    <source>
        <dbReference type="ARBA" id="ARBA00023016"/>
    </source>
</evidence>
<keyword evidence="3 8" id="KW-0805">Transcription regulation</keyword>
<feature type="domain" description="RNA polymerase sigma-70" evidence="10">
    <location>
        <begin position="252"/>
        <end position="278"/>
    </location>
</feature>
<reference evidence="12" key="1">
    <citation type="journal article" date="2022" name="Int. J. Syst. Evol. Microbiol.">
        <title>Anaeromyxobacter oryzae sp. nov., Anaeromyxobacter diazotrophicus sp. nov. and Anaeromyxobacter paludicola sp. nov., isolated from paddy soils.</title>
        <authorList>
            <person name="Itoh H."/>
            <person name="Xu Z."/>
            <person name="Mise K."/>
            <person name="Masuda Y."/>
            <person name="Ushijima N."/>
            <person name="Hayakawa C."/>
            <person name="Shiratori Y."/>
            <person name="Senoo K."/>
        </authorList>
    </citation>
    <scope>NUCLEOTIDE SEQUENCE [LARGE SCALE GENOMIC DNA]</scope>
    <source>
        <strain evidence="12">Red630</strain>
    </source>
</reference>
<dbReference type="Proteomes" id="UP001162734">
    <property type="component" value="Chromosome"/>
</dbReference>
<evidence type="ECO:0000259" key="10">
    <source>
        <dbReference type="PROSITE" id="PS00716"/>
    </source>
</evidence>
<evidence type="ECO:0000256" key="3">
    <source>
        <dbReference type="ARBA" id="ARBA00023015"/>
    </source>
</evidence>
<dbReference type="InterPro" id="IPR012759">
    <property type="entry name" value="RNA_pol_sigma_RpoH_proteobac"/>
</dbReference>
<comment type="function">
    <text evidence="8">Sigma factors are initiation factors that promote the attachment of RNA polymerase to specific initiation sites and are then released.</text>
</comment>
<gene>
    <name evidence="11" type="primary">rpoH_1</name>
    <name evidence="11" type="ORF">AMPC_05320</name>
</gene>
<keyword evidence="4" id="KW-0346">Stress response</keyword>
<dbReference type="EMBL" id="AP025592">
    <property type="protein sequence ID" value="BDG07419.1"/>
    <property type="molecule type" value="Genomic_DNA"/>
</dbReference>
<dbReference type="Gene3D" id="1.20.140.160">
    <property type="match status" value="1"/>
</dbReference>
<accession>A0ABN6N2I4</accession>
<dbReference type="InterPro" id="IPR050813">
    <property type="entry name" value="Sigma-70_Factor"/>
</dbReference>
<dbReference type="NCBIfam" id="NF005143">
    <property type="entry name" value="PRK06596.1"/>
    <property type="match status" value="1"/>
</dbReference>
<comment type="similarity">
    <text evidence="1 8">Belongs to the sigma-70 factor family.</text>
</comment>
<dbReference type="CDD" id="cd06171">
    <property type="entry name" value="Sigma70_r4"/>
    <property type="match status" value="1"/>
</dbReference>
<feature type="domain" description="RNA polymerase sigma-70" evidence="9">
    <location>
        <begin position="73"/>
        <end position="86"/>
    </location>
</feature>
<dbReference type="NCBIfam" id="TIGR02392">
    <property type="entry name" value="rpoH_proteo"/>
    <property type="match status" value="1"/>
</dbReference>